<evidence type="ECO:0000256" key="2">
    <source>
        <dbReference type="PROSITE-ProRule" id="PRU00335"/>
    </source>
</evidence>
<comment type="caution">
    <text evidence="4">The sequence shown here is derived from an EMBL/GenBank/DDBJ whole genome shotgun (WGS) entry which is preliminary data.</text>
</comment>
<dbReference type="Proteomes" id="UP001528912">
    <property type="component" value="Unassembled WGS sequence"/>
</dbReference>
<dbReference type="InterPro" id="IPR050109">
    <property type="entry name" value="HTH-type_TetR-like_transc_reg"/>
</dbReference>
<dbReference type="RefSeq" id="WP_275237263.1">
    <property type="nucleotide sequence ID" value="NZ_JARFJC010000014.1"/>
</dbReference>
<dbReference type="Pfam" id="PF00440">
    <property type="entry name" value="TetR_N"/>
    <property type="match status" value="1"/>
</dbReference>
<keyword evidence="1 2" id="KW-0238">DNA-binding</keyword>
<evidence type="ECO:0000313" key="4">
    <source>
        <dbReference type="EMBL" id="MDF8262661.1"/>
    </source>
</evidence>
<proteinExistence type="predicted"/>
<name>A0ABT6C5V4_9MICO</name>
<dbReference type="InterPro" id="IPR036271">
    <property type="entry name" value="Tet_transcr_reg_TetR-rel_C_sf"/>
</dbReference>
<sequence length="241" mass="25509">MNLRSTDTPPRADLRTTVLDVTARLLREQGADGVTTRAVAAAAGIQAPTIYRLFGDKDGLLDAVAEHVMATYVTAKRETARSDEAADPVDVLREGWRTYVEFGLANPDLFVLLVTPGRTSAAAAEGMRVLAERIHRVTAAGRLRVPEQRAVEMVHAAGVGAVLTVLAAPTDRRDLGLADAMLDALCREILTDAPAASARDAVSIALAFRAIAPDLPGLSAAEHALLEEWLDRSASASPSVP</sequence>
<dbReference type="InterPro" id="IPR009057">
    <property type="entry name" value="Homeodomain-like_sf"/>
</dbReference>
<protein>
    <submittedName>
        <fullName evidence="4">TetR/AcrR family transcriptional regulator</fullName>
    </submittedName>
</protein>
<dbReference type="SUPFAM" id="SSF46689">
    <property type="entry name" value="Homeodomain-like"/>
    <property type="match status" value="1"/>
</dbReference>
<evidence type="ECO:0000259" key="3">
    <source>
        <dbReference type="PROSITE" id="PS50977"/>
    </source>
</evidence>
<dbReference type="PRINTS" id="PR00455">
    <property type="entry name" value="HTHTETR"/>
</dbReference>
<feature type="DNA-binding region" description="H-T-H motif" evidence="2">
    <location>
        <begin position="35"/>
        <end position="54"/>
    </location>
</feature>
<dbReference type="PANTHER" id="PTHR30055">
    <property type="entry name" value="HTH-TYPE TRANSCRIPTIONAL REGULATOR RUTR"/>
    <property type="match status" value="1"/>
</dbReference>
<dbReference type="PROSITE" id="PS50977">
    <property type="entry name" value="HTH_TETR_2"/>
    <property type="match status" value="1"/>
</dbReference>
<accession>A0ABT6C5V4</accession>
<keyword evidence="5" id="KW-1185">Reference proteome</keyword>
<feature type="domain" description="HTH tetR-type" evidence="3">
    <location>
        <begin position="12"/>
        <end position="72"/>
    </location>
</feature>
<dbReference type="SUPFAM" id="SSF48498">
    <property type="entry name" value="Tetracyclin repressor-like, C-terminal domain"/>
    <property type="match status" value="1"/>
</dbReference>
<dbReference type="EMBL" id="JAROAV010000001">
    <property type="protein sequence ID" value="MDF8262661.1"/>
    <property type="molecule type" value="Genomic_DNA"/>
</dbReference>
<dbReference type="PANTHER" id="PTHR30055:SF220">
    <property type="entry name" value="TETR-FAMILY REGULATORY PROTEIN"/>
    <property type="match status" value="1"/>
</dbReference>
<evidence type="ECO:0000313" key="5">
    <source>
        <dbReference type="Proteomes" id="UP001528912"/>
    </source>
</evidence>
<evidence type="ECO:0000256" key="1">
    <source>
        <dbReference type="ARBA" id="ARBA00023125"/>
    </source>
</evidence>
<dbReference type="InterPro" id="IPR001647">
    <property type="entry name" value="HTH_TetR"/>
</dbReference>
<gene>
    <name evidence="4" type="ORF">P4R38_00190</name>
</gene>
<dbReference type="Gene3D" id="1.10.357.10">
    <property type="entry name" value="Tetracycline Repressor, domain 2"/>
    <property type="match status" value="1"/>
</dbReference>
<reference evidence="4 5" key="1">
    <citation type="submission" date="2023-03" db="EMBL/GenBank/DDBJ databases">
        <title>YIM 133296 draft genome.</title>
        <authorList>
            <person name="Xiong L."/>
        </authorList>
    </citation>
    <scope>NUCLEOTIDE SEQUENCE [LARGE SCALE GENOMIC DNA]</scope>
    <source>
        <strain evidence="4 5">YIM 133296</strain>
    </source>
</reference>
<organism evidence="4 5">
    <name type="scientific">Luteipulveratus flavus</name>
    <dbReference type="NCBI Taxonomy" id="3031728"/>
    <lineage>
        <taxon>Bacteria</taxon>
        <taxon>Bacillati</taxon>
        <taxon>Actinomycetota</taxon>
        <taxon>Actinomycetes</taxon>
        <taxon>Micrococcales</taxon>
        <taxon>Dermacoccaceae</taxon>
        <taxon>Luteipulveratus</taxon>
    </lineage>
</organism>